<sequence length="451" mass="47489">MQDLKPINSPDSLFHDGNPATGELGTIVSADWLNGVQSAAQELLTVIKNSGQTPDSTRQDQLLQAVRNIAWGGNSKPTTLAGYGIAIASQAEAEAGTDNVKAMTPLRVEQALNAAGLSGYAKNIASGSLQTVRPNGLYHVDSSLVNGTPDKSNGMLLANFLNDKWGSQVYWMWGGATYEQRLQDGNWQPWVKLLKTGQQSTLADYGITDGASKAELQKSINDLVAGAPGALNTLQELAAALGNDANYAASITKQLSNKADKATTLAGYGIADGATVTQVNAAAPAGMVAYFAMKDAPAGWLIADGRTIARKDYPALFAAIGGLYGNGDGSTTFGLPNLCGEFIRGWDYGRGVDTNRNFGTLQTDGIKDHKHAGLINSPYGDNWNYIYGYKNNGPTAATGGIGAFPGVQTLPQIAPVSHDGNPNNAIQTYITLNASSETRPRNIALLACIKY</sequence>
<dbReference type="InterPro" id="IPR037053">
    <property type="entry name" value="Phage_tail_collar_dom_sf"/>
</dbReference>
<reference evidence="2 3" key="1">
    <citation type="submission" date="2018-12" db="EMBL/GenBank/DDBJ databases">
        <authorList>
            <consortium name="Pathogen Informatics"/>
        </authorList>
    </citation>
    <scope>NUCLEOTIDE SEQUENCE [LARGE SCALE GENOMIC DNA]</scope>
    <source>
        <strain evidence="2 3">NCTC9695</strain>
    </source>
</reference>
<evidence type="ECO:0000313" key="3">
    <source>
        <dbReference type="Proteomes" id="UP000275777"/>
    </source>
</evidence>
<gene>
    <name evidence="2" type="ORF">NCTC9695_00448</name>
</gene>
<dbReference type="Gene3D" id="3.90.1340.10">
    <property type="entry name" value="Phage tail collar domain"/>
    <property type="match status" value="1"/>
</dbReference>
<dbReference type="InterPro" id="IPR011083">
    <property type="entry name" value="Phage_tail_collar_dom"/>
</dbReference>
<dbReference type="EMBL" id="LR134182">
    <property type="protein sequence ID" value="VEB40062.1"/>
    <property type="molecule type" value="Genomic_DNA"/>
</dbReference>
<dbReference type="SUPFAM" id="SSF88874">
    <property type="entry name" value="Receptor-binding domain of short tail fibre protein gp12"/>
    <property type="match status" value="1"/>
</dbReference>
<proteinExistence type="predicted"/>
<protein>
    <submittedName>
        <fullName evidence="2">Phage Tail Collar Domain</fullName>
    </submittedName>
</protein>
<evidence type="ECO:0000313" key="2">
    <source>
        <dbReference type="EMBL" id="VEB40062.1"/>
    </source>
</evidence>
<dbReference type="Proteomes" id="UP000275777">
    <property type="component" value="Chromosome"/>
</dbReference>
<name>A0A3S4I2V9_CHRVL</name>
<evidence type="ECO:0000259" key="1">
    <source>
        <dbReference type="Pfam" id="PF07484"/>
    </source>
</evidence>
<dbReference type="AlphaFoldDB" id="A0A3S4I2V9"/>
<accession>A0A3S4I2V9</accession>
<dbReference type="Pfam" id="PF07484">
    <property type="entry name" value="Collar"/>
    <property type="match status" value="1"/>
</dbReference>
<organism evidence="2 3">
    <name type="scientific">Chromobacterium violaceum</name>
    <dbReference type="NCBI Taxonomy" id="536"/>
    <lineage>
        <taxon>Bacteria</taxon>
        <taxon>Pseudomonadati</taxon>
        <taxon>Pseudomonadota</taxon>
        <taxon>Betaproteobacteria</taxon>
        <taxon>Neisseriales</taxon>
        <taxon>Chromobacteriaceae</taxon>
        <taxon>Chromobacterium</taxon>
    </lineage>
</organism>
<feature type="domain" description="Phage tail collar" evidence="1">
    <location>
        <begin position="286"/>
        <end position="343"/>
    </location>
</feature>